<name>A0A9P3GF96_9APHY</name>
<gene>
    <name evidence="2" type="ORF">PsYK624_088400</name>
</gene>
<sequence length="229" mass="23864">MLSAAVFTLATAAIAAFAYPMSQCSTAGDTITFPDGTSALPAPPAEDPSFIALGVGVQNYTCASTGTFTSTGAVAELFNLACKPEDDFDSATDRAFARWSAAPVDVTAFDLIARFKGSPRVLGQHYFIVNPVTGSGLSAKWDFTSASLSGHPDAFVVGARTGDVPAPTDPTVNIDWLSLSAVPNLGGDLADDVYRVQTRGGQPPVSCTPGTPDISVRYVSQYWFFGGAF</sequence>
<dbReference type="PANTHER" id="PTHR35567">
    <property type="entry name" value="MALATE DEHYDROGENASE (AFU_ORTHOLOGUE AFUA_2G13800)"/>
    <property type="match status" value="1"/>
</dbReference>
<reference evidence="2 3" key="1">
    <citation type="submission" date="2021-08" db="EMBL/GenBank/DDBJ databases">
        <title>Draft Genome Sequence of Phanerochaete sordida strain YK-624.</title>
        <authorList>
            <person name="Mori T."/>
            <person name="Dohra H."/>
            <person name="Suzuki T."/>
            <person name="Kawagishi H."/>
            <person name="Hirai H."/>
        </authorList>
    </citation>
    <scope>NUCLEOTIDE SEQUENCE [LARGE SCALE GENOMIC DNA]</scope>
    <source>
        <strain evidence="2 3">YK-624</strain>
    </source>
</reference>
<feature type="signal peptide" evidence="1">
    <location>
        <begin position="1"/>
        <end position="18"/>
    </location>
</feature>
<evidence type="ECO:0000256" key="1">
    <source>
        <dbReference type="SAM" id="SignalP"/>
    </source>
</evidence>
<dbReference type="AlphaFoldDB" id="A0A9P3GF96"/>
<evidence type="ECO:0000313" key="2">
    <source>
        <dbReference type="EMBL" id="GJE92685.1"/>
    </source>
</evidence>
<comment type="caution">
    <text evidence="2">The sequence shown here is derived from an EMBL/GenBank/DDBJ whole genome shotgun (WGS) entry which is preliminary data.</text>
</comment>
<keyword evidence="1" id="KW-0732">Signal</keyword>
<evidence type="ECO:0008006" key="4">
    <source>
        <dbReference type="Google" id="ProtNLM"/>
    </source>
</evidence>
<keyword evidence="3" id="KW-1185">Reference proteome</keyword>
<dbReference type="EMBL" id="BPQB01000028">
    <property type="protein sequence ID" value="GJE92685.1"/>
    <property type="molecule type" value="Genomic_DNA"/>
</dbReference>
<protein>
    <recommendedName>
        <fullName evidence="4">Malate dehydrogenase</fullName>
    </recommendedName>
</protein>
<feature type="chain" id="PRO_5040503950" description="Malate dehydrogenase" evidence="1">
    <location>
        <begin position="19"/>
        <end position="229"/>
    </location>
</feature>
<dbReference type="Proteomes" id="UP000703269">
    <property type="component" value="Unassembled WGS sequence"/>
</dbReference>
<dbReference type="OrthoDB" id="1859733at2759"/>
<dbReference type="InterPro" id="IPR021851">
    <property type="entry name" value="DUF3455"/>
</dbReference>
<dbReference type="PANTHER" id="PTHR35567:SF1">
    <property type="entry name" value="CONSERVED FUNGAL PROTEIN (AFU_ORTHOLOGUE AFUA_1G14230)"/>
    <property type="match status" value="1"/>
</dbReference>
<accession>A0A9P3GF96</accession>
<proteinExistence type="predicted"/>
<dbReference type="Pfam" id="PF11937">
    <property type="entry name" value="DUF3455"/>
    <property type="match status" value="1"/>
</dbReference>
<evidence type="ECO:0000313" key="3">
    <source>
        <dbReference type="Proteomes" id="UP000703269"/>
    </source>
</evidence>
<organism evidence="2 3">
    <name type="scientific">Phanerochaete sordida</name>
    <dbReference type="NCBI Taxonomy" id="48140"/>
    <lineage>
        <taxon>Eukaryota</taxon>
        <taxon>Fungi</taxon>
        <taxon>Dikarya</taxon>
        <taxon>Basidiomycota</taxon>
        <taxon>Agaricomycotina</taxon>
        <taxon>Agaricomycetes</taxon>
        <taxon>Polyporales</taxon>
        <taxon>Phanerochaetaceae</taxon>
        <taxon>Phanerochaete</taxon>
    </lineage>
</organism>